<keyword evidence="1" id="KW-0732">Signal</keyword>
<dbReference type="Gene3D" id="2.50.20.10">
    <property type="entry name" value="Lipoprotein localisation LolA/LolB/LppX"/>
    <property type="match status" value="1"/>
</dbReference>
<reference evidence="3 4" key="1">
    <citation type="submission" date="2018-04" db="EMBL/GenBank/DDBJ databases">
        <title>Genomic Encyclopedia of Archaeal and Bacterial Type Strains, Phase II (KMG-II): from individual species to whole genera.</title>
        <authorList>
            <person name="Goeker M."/>
        </authorList>
    </citation>
    <scope>NUCLEOTIDE SEQUENCE [LARGE SCALE GENOMIC DNA]</scope>
    <source>
        <strain evidence="3 4">DSM 12244</strain>
    </source>
</reference>
<dbReference type="InterPro" id="IPR033399">
    <property type="entry name" value="TP_0789-like"/>
</dbReference>
<feature type="chain" id="PRO_5015635852" evidence="1">
    <location>
        <begin position="26"/>
        <end position="265"/>
    </location>
</feature>
<dbReference type="Proteomes" id="UP000244092">
    <property type="component" value="Unassembled WGS sequence"/>
</dbReference>
<proteinExistence type="predicted"/>
<evidence type="ECO:0000256" key="1">
    <source>
        <dbReference type="SAM" id="SignalP"/>
    </source>
</evidence>
<dbReference type="CDD" id="cd16329">
    <property type="entry name" value="LolA_like"/>
    <property type="match status" value="1"/>
</dbReference>
<gene>
    <name evidence="3" type="ORF">C8N31_109164</name>
</gene>
<dbReference type="RefSeq" id="WP_025046514.1">
    <property type="nucleotide sequence ID" value="NZ_CP081109.1"/>
</dbReference>
<dbReference type="EMBL" id="QBKU01000009">
    <property type="protein sequence ID" value="PTX73077.1"/>
    <property type="molecule type" value="Genomic_DNA"/>
</dbReference>
<organism evidence="3 4">
    <name type="scientific">Sulfitobacter mediterraneus</name>
    <dbReference type="NCBI Taxonomy" id="83219"/>
    <lineage>
        <taxon>Bacteria</taxon>
        <taxon>Pseudomonadati</taxon>
        <taxon>Pseudomonadota</taxon>
        <taxon>Alphaproteobacteria</taxon>
        <taxon>Rhodobacterales</taxon>
        <taxon>Roseobacteraceae</taxon>
        <taxon>Sulfitobacter</taxon>
    </lineage>
</organism>
<dbReference type="OrthoDB" id="9803781at2"/>
<feature type="domain" description="Uncharacterized protein TP-0789" evidence="2">
    <location>
        <begin position="81"/>
        <end position="263"/>
    </location>
</feature>
<dbReference type="AlphaFoldDB" id="A0A2T6CC47"/>
<evidence type="ECO:0000259" key="2">
    <source>
        <dbReference type="Pfam" id="PF17131"/>
    </source>
</evidence>
<name>A0A2T6CC47_9RHOB</name>
<dbReference type="Pfam" id="PF17131">
    <property type="entry name" value="LolA_like"/>
    <property type="match status" value="1"/>
</dbReference>
<comment type="caution">
    <text evidence="3">The sequence shown here is derived from an EMBL/GenBank/DDBJ whole genome shotgun (WGS) entry which is preliminary data.</text>
</comment>
<evidence type="ECO:0000313" key="3">
    <source>
        <dbReference type="EMBL" id="PTX73077.1"/>
    </source>
</evidence>
<accession>A0A2T6CC47</accession>
<keyword evidence="3" id="KW-0449">Lipoprotein</keyword>
<evidence type="ECO:0000313" key="4">
    <source>
        <dbReference type="Proteomes" id="UP000244092"/>
    </source>
</evidence>
<sequence length="265" mass="29965">MMLIRRTLFGAALGLLALGAGMAAAETAEQRGLRLATEASNRNGGYEDITVSGEMILKTSGGQSATRRFDARWVTTGAGASRSMLIFRWPGDIRNTALLTHVFTGKKDDQWLYLPAMERVRRISGSGRSGSFVGSEFAFEDMADQEVDKFKHQWIAEQNCPGGGRCHVIDRFPTSKSGYSRQRIWLDTAQLRLQQVHYFDRRGAHLKTLSVSGYRQYNGRFWRSSRMDMVNHLTGARTRLNWKGYTFNQGLQKNAFTVNALRRIR</sequence>
<feature type="signal peptide" evidence="1">
    <location>
        <begin position="1"/>
        <end position="25"/>
    </location>
</feature>
<protein>
    <submittedName>
        <fullName evidence="3">Outer membrane lipoprotein-sorting protein</fullName>
    </submittedName>
</protein>